<comment type="caution">
    <text evidence="1">The sequence shown here is derived from an EMBL/GenBank/DDBJ whole genome shotgun (WGS) entry which is preliminary data.</text>
</comment>
<feature type="non-terminal residue" evidence="1">
    <location>
        <position position="1"/>
    </location>
</feature>
<gene>
    <name evidence="1" type="ORF">XD93_0380</name>
</gene>
<accession>A0A124FXA2</accession>
<dbReference type="AlphaFoldDB" id="A0A124FXA2"/>
<dbReference type="Proteomes" id="UP000053904">
    <property type="component" value="Unassembled WGS sequence"/>
</dbReference>
<organism evidence="1 2">
    <name type="scientific">candidate division WS6 bacterium 34_10</name>
    <dbReference type="NCBI Taxonomy" id="1641389"/>
    <lineage>
        <taxon>Bacteria</taxon>
        <taxon>Candidatus Dojkabacteria</taxon>
    </lineage>
</organism>
<evidence type="ECO:0000313" key="2">
    <source>
        <dbReference type="Proteomes" id="UP000053904"/>
    </source>
</evidence>
<sequence length="30" mass="3578">EPSIQALKNLKKFHDKDIKKLAEHYLTKLK</sequence>
<evidence type="ECO:0000313" key="1">
    <source>
        <dbReference type="EMBL" id="KUK77365.1"/>
    </source>
</evidence>
<dbReference type="EMBL" id="LGGO01000040">
    <property type="protein sequence ID" value="KUK77365.1"/>
    <property type="molecule type" value="Genomic_DNA"/>
</dbReference>
<reference evidence="2" key="1">
    <citation type="journal article" date="2015" name="MBio">
        <title>Genome-Resolved Metagenomic Analysis Reveals Roles for Candidate Phyla and Other Microbial Community Members in Biogeochemical Transformations in Oil Reservoirs.</title>
        <authorList>
            <person name="Hu P."/>
            <person name="Tom L."/>
            <person name="Singh A."/>
            <person name="Thomas B.C."/>
            <person name="Baker B.J."/>
            <person name="Piceno Y.M."/>
            <person name="Andersen G.L."/>
            <person name="Banfield J.F."/>
        </authorList>
    </citation>
    <scope>NUCLEOTIDE SEQUENCE [LARGE SCALE GENOMIC DNA]</scope>
</reference>
<protein>
    <submittedName>
        <fullName evidence="1">Uncharacterized protein</fullName>
    </submittedName>
</protein>
<proteinExistence type="predicted"/>
<name>A0A124FXA2_9BACT</name>